<feature type="region of interest" description="Disordered" evidence="1">
    <location>
        <begin position="27"/>
        <end position="59"/>
    </location>
</feature>
<evidence type="ECO:0000256" key="2">
    <source>
        <dbReference type="SAM" id="Phobius"/>
    </source>
</evidence>
<feature type="transmembrane region" description="Helical" evidence="2">
    <location>
        <begin position="577"/>
        <end position="597"/>
    </location>
</feature>
<feature type="region of interest" description="Disordered" evidence="1">
    <location>
        <begin position="170"/>
        <end position="192"/>
    </location>
</feature>
<gene>
    <name evidence="3" type="ORF">HII31_00890</name>
</gene>
<reference evidence="3" key="1">
    <citation type="submission" date="2020-04" db="EMBL/GenBank/DDBJ databases">
        <title>Draft genome resource of the tomato pathogen Pseudocercospora fuligena.</title>
        <authorList>
            <person name="Zaccaron A."/>
        </authorList>
    </citation>
    <scope>NUCLEOTIDE SEQUENCE</scope>
    <source>
        <strain evidence="3">PF001</strain>
    </source>
</reference>
<feature type="region of interest" description="Disordered" evidence="1">
    <location>
        <begin position="879"/>
        <end position="902"/>
    </location>
</feature>
<feature type="transmembrane region" description="Helical" evidence="2">
    <location>
        <begin position="681"/>
        <end position="698"/>
    </location>
</feature>
<feature type="transmembrane region" description="Helical" evidence="2">
    <location>
        <begin position="617"/>
        <end position="640"/>
    </location>
</feature>
<dbReference type="AlphaFoldDB" id="A0A8H6RVA6"/>
<feature type="region of interest" description="Disordered" evidence="1">
    <location>
        <begin position="299"/>
        <end position="381"/>
    </location>
</feature>
<keyword evidence="2" id="KW-0812">Transmembrane</keyword>
<dbReference type="OrthoDB" id="5402974at2759"/>
<comment type="caution">
    <text evidence="3">The sequence shown here is derived from an EMBL/GenBank/DDBJ whole genome shotgun (WGS) entry which is preliminary data.</text>
</comment>
<keyword evidence="4" id="KW-1185">Reference proteome</keyword>
<dbReference type="EMBL" id="JABCIY010000007">
    <property type="protein sequence ID" value="KAF7197801.1"/>
    <property type="molecule type" value="Genomic_DNA"/>
</dbReference>
<dbReference type="PANTHER" id="PTHR31970">
    <property type="match status" value="1"/>
</dbReference>
<feature type="transmembrane region" description="Helical" evidence="2">
    <location>
        <begin position="827"/>
        <end position="846"/>
    </location>
</feature>
<organism evidence="3 4">
    <name type="scientific">Pseudocercospora fuligena</name>
    <dbReference type="NCBI Taxonomy" id="685502"/>
    <lineage>
        <taxon>Eukaryota</taxon>
        <taxon>Fungi</taxon>
        <taxon>Dikarya</taxon>
        <taxon>Ascomycota</taxon>
        <taxon>Pezizomycotina</taxon>
        <taxon>Dothideomycetes</taxon>
        <taxon>Dothideomycetidae</taxon>
        <taxon>Mycosphaerellales</taxon>
        <taxon>Mycosphaerellaceae</taxon>
        <taxon>Pseudocercospora</taxon>
    </lineage>
</organism>
<evidence type="ECO:0000313" key="4">
    <source>
        <dbReference type="Proteomes" id="UP000660729"/>
    </source>
</evidence>
<name>A0A8H6RVA6_9PEZI</name>
<dbReference type="Proteomes" id="UP000660729">
    <property type="component" value="Unassembled WGS sequence"/>
</dbReference>
<dbReference type="GO" id="GO:0015098">
    <property type="term" value="F:molybdate ion transmembrane transporter activity"/>
    <property type="evidence" value="ECO:0007669"/>
    <property type="project" value="InterPro"/>
</dbReference>
<proteinExistence type="predicted"/>
<feature type="compositionally biased region" description="Basic and acidic residues" evidence="1">
    <location>
        <begin position="891"/>
        <end position="902"/>
    </location>
</feature>
<protein>
    <submittedName>
        <fullName evidence="3">Molybdate transporter 1</fullName>
    </submittedName>
</protein>
<feature type="compositionally biased region" description="Basic and acidic residues" evidence="1">
    <location>
        <begin position="304"/>
        <end position="327"/>
    </location>
</feature>
<sequence>MPPKGSRLLKELRHMPVAGRSMFENPDIASSQTSMSNTQNNTQASQATLHMPPPRKRRKVKAIPPTVLDQCTICLEEQLYSNAFSLLSSSLTSGPDVEAPACIPPVQHLALASTLAVHPSFTSRTESVDKHAAAEAAMSYLKNVTGTTIIEETGLKEALRFGIASTRKERAKRASTRQGNVNGTSDEEDNAQIRSQYADKQSLAENAEDFWAVVGWAFNCSVKHKTRWTRWQSWLDLVLNVIEADLDACAPEQTKLPKGTDLSSTLIAQYLSSVGAGRQNNRRVMRAITADGSTQSLAQFPEIWKNETRPPKKKQDERLSNKRKLDLDNEEYGDYFDDESGEESPESKSRASRSSTTASKRSRRSGVSSHDNAGYEDHDADEIPEAAVASTGVESFGGTDSIWIRQRFLSLLTRFSRAAPALFVDTEELFALFTEFVRPLPLTIFQHFVLPMKPYLNSDLHASFNEMLFRPLIGSSSCQGLINQQEFEASFAHRAATNTSVIDNAKHHNSDRPTRNPAFASIMTFRADIKAIAQHNARTLRNAPLAELSGALGDLGTLLPLMIAMTLKGSINLGSTLVFSGLANILTGVFFGIPLPVQPMKAIAAVAISQGFNKQETAAAGLTMGLAVFVLSATGLLKWLHRVVPVSVVKGIQVGAGLSLVISAGSSLIKPLEWASPAWDNRIWAITAFIFLVGASLYRRIPYALIVFAIGLVIAAAVPGSSDGKGFSAGIWHPSLLVPSGKAWKTGAIDAAIPQLPLTTLNSILAVASLAGSLFPTFPPTPSTTSIGFSVAIANLIGCWFGAMPVCHGSGGLAGQYRFGARSGSSIIILGSVKLILGIFVGEAIIPLLQRFPHGLLGIMVLAAGVELSKVGQSVGESRDLWEQAEEDNEDGRPVSKTGEHTDQERNDRWMVMLITVAGCLAFKNDAVGFIAGLVWHWGLRLPSTIEQLRGRRSVQLRRDAGEDDGLLR</sequence>
<evidence type="ECO:0000256" key="1">
    <source>
        <dbReference type="SAM" id="MobiDB-lite"/>
    </source>
</evidence>
<dbReference type="InterPro" id="IPR031563">
    <property type="entry name" value="MOT1/MOT2"/>
</dbReference>
<dbReference type="Pfam" id="PF16983">
    <property type="entry name" value="MFS_MOT1"/>
    <property type="match status" value="2"/>
</dbReference>
<dbReference type="PANTHER" id="PTHR31970:SF9">
    <property type="entry name" value="MOLYBDATE TRANSPORTER 2"/>
    <property type="match status" value="1"/>
</dbReference>
<feature type="compositionally biased region" description="Low complexity" evidence="1">
    <location>
        <begin position="29"/>
        <end position="48"/>
    </location>
</feature>
<feature type="transmembrane region" description="Helical" evidence="2">
    <location>
        <begin position="787"/>
        <end position="807"/>
    </location>
</feature>
<feature type="transmembrane region" description="Helical" evidence="2">
    <location>
        <begin position="703"/>
        <end position="720"/>
    </location>
</feature>
<keyword evidence="2" id="KW-0472">Membrane</keyword>
<evidence type="ECO:0000313" key="3">
    <source>
        <dbReference type="EMBL" id="KAF7197801.1"/>
    </source>
</evidence>
<feature type="compositionally biased region" description="Acidic residues" evidence="1">
    <location>
        <begin position="328"/>
        <end position="344"/>
    </location>
</feature>
<accession>A0A8H6RVA6</accession>
<keyword evidence="2" id="KW-1133">Transmembrane helix</keyword>